<organism evidence="2 3">
    <name type="scientific">Popillia japonica</name>
    <name type="common">Japanese beetle</name>
    <dbReference type="NCBI Taxonomy" id="7064"/>
    <lineage>
        <taxon>Eukaryota</taxon>
        <taxon>Metazoa</taxon>
        <taxon>Ecdysozoa</taxon>
        <taxon>Arthropoda</taxon>
        <taxon>Hexapoda</taxon>
        <taxon>Insecta</taxon>
        <taxon>Pterygota</taxon>
        <taxon>Neoptera</taxon>
        <taxon>Endopterygota</taxon>
        <taxon>Coleoptera</taxon>
        <taxon>Polyphaga</taxon>
        <taxon>Scarabaeiformia</taxon>
        <taxon>Scarabaeidae</taxon>
        <taxon>Rutelinae</taxon>
        <taxon>Popillia</taxon>
    </lineage>
</organism>
<keyword evidence="3" id="KW-1185">Reference proteome</keyword>
<evidence type="ECO:0000313" key="2">
    <source>
        <dbReference type="EMBL" id="KAK9743806.1"/>
    </source>
</evidence>
<protein>
    <submittedName>
        <fullName evidence="2">Uncharacterized protein</fullName>
    </submittedName>
</protein>
<evidence type="ECO:0000256" key="1">
    <source>
        <dbReference type="SAM" id="MobiDB-lite"/>
    </source>
</evidence>
<reference evidence="2 3" key="1">
    <citation type="journal article" date="2024" name="BMC Genomics">
        <title>De novo assembly and annotation of Popillia japonica's genome with initial clues to its potential as an invasive pest.</title>
        <authorList>
            <person name="Cucini C."/>
            <person name="Boschi S."/>
            <person name="Funari R."/>
            <person name="Cardaioli E."/>
            <person name="Iannotti N."/>
            <person name="Marturano G."/>
            <person name="Paoli F."/>
            <person name="Bruttini M."/>
            <person name="Carapelli A."/>
            <person name="Frati F."/>
            <person name="Nardi F."/>
        </authorList>
    </citation>
    <scope>NUCLEOTIDE SEQUENCE [LARGE SCALE GENOMIC DNA]</scope>
    <source>
        <strain evidence="2">DMR45628</strain>
    </source>
</reference>
<proteinExistence type="predicted"/>
<name>A0AAW1M469_POPJA</name>
<dbReference type="AlphaFoldDB" id="A0AAW1M469"/>
<comment type="caution">
    <text evidence="2">The sequence shown here is derived from an EMBL/GenBank/DDBJ whole genome shotgun (WGS) entry which is preliminary data.</text>
</comment>
<sequence>MKISRGGVGKKTTTSGMINHFKNKHSDEHHKLQPTLPKRQAITDQDTGVNKPSTSKQLSLEKCAEIRKPWDINDPKPKKFHLLIADMIALDNEAVNIRLI</sequence>
<gene>
    <name evidence="2" type="ORF">QE152_g8394</name>
</gene>
<dbReference type="EMBL" id="JASPKY010000066">
    <property type="protein sequence ID" value="KAK9743806.1"/>
    <property type="molecule type" value="Genomic_DNA"/>
</dbReference>
<feature type="compositionally biased region" description="Polar residues" evidence="1">
    <location>
        <begin position="42"/>
        <end position="57"/>
    </location>
</feature>
<feature type="region of interest" description="Disordered" evidence="1">
    <location>
        <begin position="1"/>
        <end position="57"/>
    </location>
</feature>
<dbReference type="Proteomes" id="UP001458880">
    <property type="component" value="Unassembled WGS sequence"/>
</dbReference>
<evidence type="ECO:0000313" key="3">
    <source>
        <dbReference type="Proteomes" id="UP001458880"/>
    </source>
</evidence>
<accession>A0AAW1M469</accession>